<comment type="subcellular location">
    <subcellularLocation>
        <location evidence="1">Golgi apparatus membrane</location>
        <topology evidence="1">Single-pass type IV membrane protein</topology>
    </subcellularLocation>
</comment>
<keyword evidence="5" id="KW-0653">Protein transport</keyword>
<name>A0A196SLM0_BLAHN</name>
<dbReference type="Gene3D" id="1.20.58.70">
    <property type="match status" value="1"/>
</dbReference>
<keyword evidence="7" id="KW-0333">Golgi apparatus</keyword>
<gene>
    <name evidence="13" type="ORF">AV274_1115</name>
</gene>
<dbReference type="GO" id="GO:0000139">
    <property type="term" value="C:Golgi membrane"/>
    <property type="evidence" value="ECO:0007669"/>
    <property type="project" value="UniProtKB-SubCell"/>
</dbReference>
<evidence type="ECO:0000256" key="10">
    <source>
        <dbReference type="SAM" id="MobiDB-lite"/>
    </source>
</evidence>
<evidence type="ECO:0000256" key="11">
    <source>
        <dbReference type="SAM" id="Phobius"/>
    </source>
</evidence>
<dbReference type="GO" id="GO:0048278">
    <property type="term" value="P:vesicle docking"/>
    <property type="evidence" value="ECO:0007669"/>
    <property type="project" value="TreeGrafter"/>
</dbReference>
<reference evidence="13 14" key="1">
    <citation type="submission" date="2016-05" db="EMBL/GenBank/DDBJ databases">
        <title>Nuclear genome of Blastocystis sp. subtype 1 NandII.</title>
        <authorList>
            <person name="Gentekaki E."/>
            <person name="Curtis B."/>
            <person name="Stairs C."/>
            <person name="Eme L."/>
            <person name="Herman E."/>
            <person name="Klimes V."/>
            <person name="Arias M.C."/>
            <person name="Elias M."/>
            <person name="Hilliou F."/>
            <person name="Klute M."/>
            <person name="Malik S.-B."/>
            <person name="Pightling A."/>
            <person name="Rachubinski R."/>
            <person name="Salas D."/>
            <person name="Schlacht A."/>
            <person name="Suga H."/>
            <person name="Archibald J."/>
            <person name="Ball S.G."/>
            <person name="Clark G."/>
            <person name="Dacks J."/>
            <person name="Van Der Giezen M."/>
            <person name="Tsaousis A."/>
            <person name="Roger A."/>
        </authorList>
    </citation>
    <scope>NUCLEOTIDE SEQUENCE [LARGE SCALE GENOMIC DNA]</scope>
    <source>
        <strain evidence="14">ATCC 50177 / NandII</strain>
    </source>
</reference>
<evidence type="ECO:0000256" key="8">
    <source>
        <dbReference type="ARBA" id="ARBA00023054"/>
    </source>
</evidence>
<evidence type="ECO:0000256" key="1">
    <source>
        <dbReference type="ARBA" id="ARBA00004409"/>
    </source>
</evidence>
<dbReference type="GO" id="GO:0000149">
    <property type="term" value="F:SNARE binding"/>
    <property type="evidence" value="ECO:0007669"/>
    <property type="project" value="TreeGrafter"/>
</dbReference>
<evidence type="ECO:0000256" key="9">
    <source>
        <dbReference type="ARBA" id="ARBA00023136"/>
    </source>
</evidence>
<comment type="similarity">
    <text evidence="2">Belongs to the syntaxin family.</text>
</comment>
<dbReference type="PROSITE" id="PS50192">
    <property type="entry name" value="T_SNARE"/>
    <property type="match status" value="1"/>
</dbReference>
<dbReference type="PANTHER" id="PTHR19957">
    <property type="entry name" value="SYNTAXIN"/>
    <property type="match status" value="1"/>
</dbReference>
<keyword evidence="8" id="KW-0175">Coiled coil</keyword>
<dbReference type="STRING" id="478820.A0A196SLM0"/>
<comment type="caution">
    <text evidence="13">The sequence shown here is derived from an EMBL/GenBank/DDBJ whole genome shotgun (WGS) entry which is preliminary data.</text>
</comment>
<dbReference type="GO" id="GO:0006886">
    <property type="term" value="P:intracellular protein transport"/>
    <property type="evidence" value="ECO:0007669"/>
    <property type="project" value="TreeGrafter"/>
</dbReference>
<dbReference type="InterPro" id="IPR010989">
    <property type="entry name" value="SNARE"/>
</dbReference>
<dbReference type="SUPFAM" id="SSF47661">
    <property type="entry name" value="t-snare proteins"/>
    <property type="match status" value="1"/>
</dbReference>
<feature type="transmembrane region" description="Helical" evidence="11">
    <location>
        <begin position="280"/>
        <end position="299"/>
    </location>
</feature>
<dbReference type="Gene3D" id="1.20.5.110">
    <property type="match status" value="1"/>
</dbReference>
<dbReference type="InterPro" id="IPR045242">
    <property type="entry name" value="Syntaxin"/>
</dbReference>
<dbReference type="EMBL" id="LXWW01000044">
    <property type="protein sequence ID" value="OAO17176.1"/>
    <property type="molecule type" value="Genomic_DNA"/>
</dbReference>
<evidence type="ECO:0000256" key="3">
    <source>
        <dbReference type="ARBA" id="ARBA00022448"/>
    </source>
</evidence>
<evidence type="ECO:0000256" key="5">
    <source>
        <dbReference type="ARBA" id="ARBA00022927"/>
    </source>
</evidence>
<evidence type="ECO:0000256" key="6">
    <source>
        <dbReference type="ARBA" id="ARBA00022989"/>
    </source>
</evidence>
<dbReference type="CDD" id="cd15845">
    <property type="entry name" value="SNARE_syntaxin16"/>
    <property type="match status" value="1"/>
</dbReference>
<evidence type="ECO:0000313" key="14">
    <source>
        <dbReference type="Proteomes" id="UP000078348"/>
    </source>
</evidence>
<evidence type="ECO:0000256" key="7">
    <source>
        <dbReference type="ARBA" id="ARBA00023034"/>
    </source>
</evidence>
<dbReference type="InterPro" id="IPR000727">
    <property type="entry name" value="T_SNARE_dom"/>
</dbReference>
<dbReference type="Pfam" id="PF05739">
    <property type="entry name" value="SNARE"/>
    <property type="match status" value="1"/>
</dbReference>
<evidence type="ECO:0000256" key="4">
    <source>
        <dbReference type="ARBA" id="ARBA00022692"/>
    </source>
</evidence>
<protein>
    <submittedName>
        <fullName evidence="13">Syntaxin-like protein</fullName>
    </submittedName>
</protein>
<dbReference type="AlphaFoldDB" id="A0A196SLM0"/>
<dbReference type="GO" id="GO:0005484">
    <property type="term" value="F:SNAP receptor activity"/>
    <property type="evidence" value="ECO:0007669"/>
    <property type="project" value="TreeGrafter"/>
</dbReference>
<dbReference type="SMART" id="SM00397">
    <property type="entry name" value="t_SNARE"/>
    <property type="match status" value="1"/>
</dbReference>
<feature type="compositionally biased region" description="Polar residues" evidence="10">
    <location>
        <begin position="44"/>
        <end position="54"/>
    </location>
</feature>
<keyword evidence="6 11" id="KW-1133">Transmembrane helix</keyword>
<dbReference type="PANTHER" id="PTHR19957:SF83">
    <property type="entry name" value="SYNTAXIN-16"/>
    <property type="match status" value="1"/>
</dbReference>
<dbReference type="GO" id="GO:0006906">
    <property type="term" value="P:vesicle fusion"/>
    <property type="evidence" value="ECO:0007669"/>
    <property type="project" value="TreeGrafter"/>
</dbReference>
<proteinExistence type="inferred from homology"/>
<dbReference type="GO" id="GO:0031201">
    <property type="term" value="C:SNARE complex"/>
    <property type="evidence" value="ECO:0007669"/>
    <property type="project" value="TreeGrafter"/>
</dbReference>
<feature type="domain" description="T-SNARE coiled-coil homology" evidence="12">
    <location>
        <begin position="208"/>
        <end position="270"/>
    </location>
</feature>
<keyword evidence="3" id="KW-0813">Transport</keyword>
<evidence type="ECO:0000259" key="12">
    <source>
        <dbReference type="PROSITE" id="PS50192"/>
    </source>
</evidence>
<evidence type="ECO:0000256" key="2">
    <source>
        <dbReference type="ARBA" id="ARBA00009063"/>
    </source>
</evidence>
<dbReference type="OrthoDB" id="10251371at2759"/>
<feature type="region of interest" description="Disordered" evidence="10">
    <location>
        <begin position="38"/>
        <end position="60"/>
    </location>
</feature>
<dbReference type="Proteomes" id="UP000078348">
    <property type="component" value="Unassembled WGS sequence"/>
</dbReference>
<organism evidence="13 14">
    <name type="scientific">Blastocystis sp. subtype 1 (strain ATCC 50177 / NandII)</name>
    <dbReference type="NCBI Taxonomy" id="478820"/>
    <lineage>
        <taxon>Eukaryota</taxon>
        <taxon>Sar</taxon>
        <taxon>Stramenopiles</taxon>
        <taxon>Bigyra</taxon>
        <taxon>Opalozoa</taxon>
        <taxon>Opalinata</taxon>
        <taxon>Blastocystidae</taxon>
        <taxon>Blastocystis</taxon>
    </lineage>
</organism>
<keyword evidence="14" id="KW-1185">Reference proteome</keyword>
<keyword evidence="4 11" id="KW-0812">Transmembrane</keyword>
<sequence length="305" mass="35325">MCMLELKIFVFWRLHFDIPFIMATRNLTPEFNKYRQASGRKRPLNQSSSTTSSLIGGEMSSMGGDSIAPYWVEDIERIRADLDDVEKKLNTLDTIYKDRVAAVFDDKIRECDAKIATYTQNLTRIFHKCETRLKNLQKREYSNDTEARIFKNVQKGLASRLQELSMSYRKKQKQFFQKLRSVNATDGDDDLIETGFHQGQKGAMDMMKKEAQSREQEIQQIAKSAQELAQIFKDLNQLVIEQGTIVDRIDYNMDQAVTKVKEGLQQVVKAEEYKKSNRPWTIIIVLVLIIAACVAINVWKHQPKK</sequence>
<accession>A0A196SLM0</accession>
<evidence type="ECO:0000313" key="13">
    <source>
        <dbReference type="EMBL" id="OAO17176.1"/>
    </source>
</evidence>
<keyword evidence="9 11" id="KW-0472">Membrane</keyword>